<reference evidence="1 2" key="1">
    <citation type="submission" date="2017-02" db="EMBL/GenBank/DDBJ databases">
        <title>Genomic diversity within the haloalkaliphilic genus Thioalkalivibrio.</title>
        <authorList>
            <person name="Ahn A.-C."/>
            <person name="Meier-Kolthoff J."/>
            <person name="Overmars L."/>
            <person name="Richter M."/>
            <person name="Woyke T."/>
            <person name="Sorokin D.Y."/>
            <person name="Muyzer G."/>
        </authorList>
    </citation>
    <scope>NUCLEOTIDE SEQUENCE [LARGE SCALE GENOMIC DNA]</scope>
    <source>
        <strain evidence="1 2">ALJD</strain>
    </source>
</reference>
<dbReference type="STRING" id="108003.B1C78_03380"/>
<evidence type="ECO:0000313" key="1">
    <source>
        <dbReference type="EMBL" id="OOG27702.1"/>
    </source>
</evidence>
<keyword evidence="2" id="KW-1185">Reference proteome</keyword>
<dbReference type="AlphaFoldDB" id="A0A1V3NSA8"/>
<evidence type="ECO:0000313" key="2">
    <source>
        <dbReference type="Proteomes" id="UP000189462"/>
    </source>
</evidence>
<accession>A0A1V3NSA8</accession>
<proteinExistence type="predicted"/>
<organism evidence="1 2">
    <name type="scientific">Thioalkalivibrio denitrificans</name>
    <dbReference type="NCBI Taxonomy" id="108003"/>
    <lineage>
        <taxon>Bacteria</taxon>
        <taxon>Pseudomonadati</taxon>
        <taxon>Pseudomonadota</taxon>
        <taxon>Gammaproteobacteria</taxon>
        <taxon>Chromatiales</taxon>
        <taxon>Ectothiorhodospiraceae</taxon>
        <taxon>Thioalkalivibrio</taxon>
    </lineage>
</organism>
<name>A0A1V3NSA8_9GAMM</name>
<gene>
    <name evidence="1" type="ORF">B1C78_03380</name>
</gene>
<dbReference type="EMBL" id="MVBK01000018">
    <property type="protein sequence ID" value="OOG27702.1"/>
    <property type="molecule type" value="Genomic_DNA"/>
</dbReference>
<comment type="caution">
    <text evidence="1">The sequence shown here is derived from an EMBL/GenBank/DDBJ whole genome shotgun (WGS) entry which is preliminary data.</text>
</comment>
<dbReference type="Proteomes" id="UP000189462">
    <property type="component" value="Unassembled WGS sequence"/>
</dbReference>
<protein>
    <submittedName>
        <fullName evidence="1">Uncharacterized protein</fullName>
    </submittedName>
</protein>
<sequence>MTGVVLALSLWTGGIAGADDTMPTWEGWIVGGPCAGELRIADCPLRYVDQPVLLLEDGDAVPFRYGEGTGIRDVDIDESYTMLVRITGEREDGVIQSVRLDRLEDSPDRTFFKG</sequence>